<keyword evidence="8 15" id="KW-0067">ATP-binding</keyword>
<dbReference type="InterPro" id="IPR011604">
    <property type="entry name" value="PDDEXK-like_dom_sf"/>
</dbReference>
<evidence type="ECO:0000256" key="13">
    <source>
        <dbReference type="ARBA" id="ARBA00034808"/>
    </source>
</evidence>
<dbReference type="Gene3D" id="1.10.10.160">
    <property type="match status" value="1"/>
</dbReference>
<evidence type="ECO:0000256" key="2">
    <source>
        <dbReference type="ARBA" id="ARBA00022722"/>
    </source>
</evidence>
<keyword evidence="7" id="KW-0269">Exonuclease</keyword>
<dbReference type="PROSITE" id="PS51217">
    <property type="entry name" value="UVRD_HELICASE_CTER"/>
    <property type="match status" value="1"/>
</dbReference>
<dbReference type="Pfam" id="PF12705">
    <property type="entry name" value="PDDEXK_1"/>
    <property type="match status" value="1"/>
</dbReference>
<dbReference type="Pfam" id="PF00580">
    <property type="entry name" value="UvrD-helicase"/>
    <property type="match status" value="1"/>
</dbReference>
<protein>
    <recommendedName>
        <fullName evidence="13">DNA 3'-5' helicase</fullName>
        <ecNumber evidence="13">5.6.2.4</ecNumber>
    </recommendedName>
</protein>
<reference evidence="18 19" key="1">
    <citation type="journal article" date="2016" name="Nat. Commun.">
        <title>Thousands of microbial genomes shed light on interconnected biogeochemical processes in an aquifer system.</title>
        <authorList>
            <person name="Anantharaman K."/>
            <person name="Brown C.T."/>
            <person name="Hug L.A."/>
            <person name="Sharon I."/>
            <person name="Castelle C.J."/>
            <person name="Probst A.J."/>
            <person name="Thomas B.C."/>
            <person name="Singh A."/>
            <person name="Wilkins M.J."/>
            <person name="Karaoz U."/>
            <person name="Brodie E.L."/>
            <person name="Williams K.H."/>
            <person name="Hubbard S.S."/>
            <person name="Banfield J.F."/>
        </authorList>
    </citation>
    <scope>NUCLEOTIDE SEQUENCE [LARGE SCALE GENOMIC DNA]</scope>
</reference>
<evidence type="ECO:0000256" key="9">
    <source>
        <dbReference type="ARBA" id="ARBA00023125"/>
    </source>
</evidence>
<dbReference type="CDD" id="cd17932">
    <property type="entry name" value="DEXQc_UvrD"/>
    <property type="match status" value="1"/>
</dbReference>
<dbReference type="InterPro" id="IPR000212">
    <property type="entry name" value="DNA_helicase_UvrD/REP"/>
</dbReference>
<comment type="catalytic activity">
    <reaction evidence="14">
        <text>ATP + H2O = ADP + phosphate + H(+)</text>
        <dbReference type="Rhea" id="RHEA:13065"/>
        <dbReference type="ChEBI" id="CHEBI:15377"/>
        <dbReference type="ChEBI" id="CHEBI:15378"/>
        <dbReference type="ChEBI" id="CHEBI:30616"/>
        <dbReference type="ChEBI" id="CHEBI:43474"/>
        <dbReference type="ChEBI" id="CHEBI:456216"/>
        <dbReference type="EC" id="5.6.2.4"/>
    </reaction>
</comment>
<sequence>MSDLLANLNEQQAMAVTHKNGPLLIVAGAGTGKTTVITRRIAWLVEQGIAKPQNILALTFTDKAAGEMEERVDQLLPYGYVELQISTFHAFCEKLLREYAAEIGLSRDFCVVSELDGWLLARRSLDQFALDHYRPLGNPTKYLRGLLTHFSRAKDAAITADQYLAFADDCEGEDAARVRELAGAYHTYQQILLENDAMDFGDLLLYALRLLRERPRVLDELHRRYTHVLVDEFQDTNGAQYEIVKLIAAPADNLTVVGDDDQSIYKFRGASLANIMQFETDYPDAKRVVLINNYRSVQQILDHAHRFIQANNPRRLEAQGKLDKRLVSSRDDEGVVGHLHLSTLDEETEAVATKILELKAAYPNANWNDFAILTRSNDAAVPFLAALDRHRVPYQFMALRGLYAKSVILDLVAYLSVLLAPYDGPSFYRVLTHPMRKISPDAVAELSRYASRKGKSLSEACRFATILTSLGEETAVQLQELNAELDRFRMLVSTKNISELFVTIAREAGFVDYLNQLPEREKQEGFRYLQQFFERVKRFEEMHDHPVLKNFLDEFAVEREAGEEGALQFDPDTGPEMVRVMTVHASKGLEFRFVFVISMIDQRFPSVSRTEAIPLPSGLIIQNAASEEGDDWHLEEERRLFYVAMTRAKEHVYLTSADDYGGARKRKLSRFLSELGFDKPEGKEAAKRDPFAKDISPVDSIESPVVIHLPKQFSFTQLSAFRTCPLQYKFAHILKIPVFGKWTFSFGKTMHNALHDFFLRWLERAGVQQGSLFGAPSTVADGLPVSLDELLVMYSDAWQDDWYTDDAQREEYRKRGRGQLRAFYAFLVEHPPNPRFLEQDFTLKIGDAVIKGRIDRVDAVDGGVEIIDYKTGTPKEDGKLDASDKEQLLLYQMAAKNIFGLKPVKLTYHYLEDNSQVSFIGDEKDLLRLQEKILDRVNGIRRSNFGPTPGFHCKYCDFADICEYRQG</sequence>
<feature type="domain" description="UvrD-like helicase C-terminal" evidence="17">
    <location>
        <begin position="305"/>
        <end position="588"/>
    </location>
</feature>
<dbReference type="Gene3D" id="3.90.320.10">
    <property type="match status" value="1"/>
</dbReference>
<evidence type="ECO:0000313" key="19">
    <source>
        <dbReference type="Proteomes" id="UP000176501"/>
    </source>
</evidence>
<name>A0A1F7W5Y6_9BACT</name>
<dbReference type="GO" id="GO:0043138">
    <property type="term" value="F:3'-5' DNA helicase activity"/>
    <property type="evidence" value="ECO:0007669"/>
    <property type="project" value="UniProtKB-EC"/>
</dbReference>
<dbReference type="GO" id="GO:0005524">
    <property type="term" value="F:ATP binding"/>
    <property type="evidence" value="ECO:0007669"/>
    <property type="project" value="UniProtKB-UniRule"/>
</dbReference>
<dbReference type="InterPro" id="IPR013986">
    <property type="entry name" value="DExx_box_DNA_helicase_dom_sf"/>
</dbReference>
<accession>A0A1F7W5Y6</accession>
<dbReference type="PANTHER" id="PTHR11070">
    <property type="entry name" value="UVRD / RECB / PCRA DNA HELICASE FAMILY MEMBER"/>
    <property type="match status" value="1"/>
</dbReference>
<dbReference type="SUPFAM" id="SSF52540">
    <property type="entry name" value="P-loop containing nucleoside triphosphate hydrolases"/>
    <property type="match status" value="1"/>
</dbReference>
<evidence type="ECO:0000256" key="6">
    <source>
        <dbReference type="ARBA" id="ARBA00022806"/>
    </source>
</evidence>
<keyword evidence="2" id="KW-0540">Nuclease</keyword>
<dbReference type="PROSITE" id="PS51198">
    <property type="entry name" value="UVRD_HELICASE_ATP_BIND"/>
    <property type="match status" value="1"/>
</dbReference>
<dbReference type="SUPFAM" id="SSF52980">
    <property type="entry name" value="Restriction endonuclease-like"/>
    <property type="match status" value="1"/>
</dbReference>
<evidence type="ECO:0000256" key="11">
    <source>
        <dbReference type="ARBA" id="ARBA00023235"/>
    </source>
</evidence>
<keyword evidence="3 15" id="KW-0547">Nucleotide-binding</keyword>
<dbReference type="InterPro" id="IPR011335">
    <property type="entry name" value="Restrct_endonuc-II-like"/>
</dbReference>
<keyword evidence="10" id="KW-0234">DNA repair</keyword>
<dbReference type="GO" id="GO:0000725">
    <property type="term" value="P:recombinational repair"/>
    <property type="evidence" value="ECO:0007669"/>
    <property type="project" value="TreeGrafter"/>
</dbReference>
<dbReference type="GO" id="GO:0004527">
    <property type="term" value="F:exonuclease activity"/>
    <property type="evidence" value="ECO:0007669"/>
    <property type="project" value="UniProtKB-KW"/>
</dbReference>
<evidence type="ECO:0000256" key="8">
    <source>
        <dbReference type="ARBA" id="ARBA00022840"/>
    </source>
</evidence>
<dbReference type="GO" id="GO:0003677">
    <property type="term" value="F:DNA binding"/>
    <property type="evidence" value="ECO:0007669"/>
    <property type="project" value="UniProtKB-KW"/>
</dbReference>
<evidence type="ECO:0000256" key="7">
    <source>
        <dbReference type="ARBA" id="ARBA00022839"/>
    </source>
</evidence>
<evidence type="ECO:0000256" key="10">
    <source>
        <dbReference type="ARBA" id="ARBA00023204"/>
    </source>
</evidence>
<dbReference type="EC" id="5.6.2.4" evidence="13"/>
<evidence type="ECO:0000256" key="12">
    <source>
        <dbReference type="ARBA" id="ARBA00034617"/>
    </source>
</evidence>
<feature type="domain" description="UvrD-like helicase ATP-binding" evidence="16">
    <location>
        <begin position="6"/>
        <end position="297"/>
    </location>
</feature>
<dbReference type="Gene3D" id="1.10.486.10">
    <property type="entry name" value="PCRA, domain 4"/>
    <property type="match status" value="1"/>
</dbReference>
<evidence type="ECO:0000256" key="3">
    <source>
        <dbReference type="ARBA" id="ARBA00022741"/>
    </source>
</evidence>
<proteinExistence type="inferred from homology"/>
<dbReference type="Proteomes" id="UP000176501">
    <property type="component" value="Unassembled WGS sequence"/>
</dbReference>
<keyword evidence="4" id="KW-0227">DNA damage</keyword>
<evidence type="ECO:0000256" key="4">
    <source>
        <dbReference type="ARBA" id="ARBA00022763"/>
    </source>
</evidence>
<evidence type="ECO:0000256" key="5">
    <source>
        <dbReference type="ARBA" id="ARBA00022801"/>
    </source>
</evidence>
<dbReference type="EMBL" id="MGFE01000022">
    <property type="protein sequence ID" value="OGL98179.1"/>
    <property type="molecule type" value="Genomic_DNA"/>
</dbReference>
<evidence type="ECO:0000256" key="15">
    <source>
        <dbReference type="PROSITE-ProRule" id="PRU00560"/>
    </source>
</evidence>
<dbReference type="InterPro" id="IPR014017">
    <property type="entry name" value="DNA_helicase_UvrD-like_C"/>
</dbReference>
<dbReference type="InterPro" id="IPR014016">
    <property type="entry name" value="UvrD-like_ATP-bd"/>
</dbReference>
<dbReference type="CDD" id="cd18807">
    <property type="entry name" value="SF1_C_UvrD"/>
    <property type="match status" value="1"/>
</dbReference>
<evidence type="ECO:0000313" key="18">
    <source>
        <dbReference type="EMBL" id="OGL98179.1"/>
    </source>
</evidence>
<comment type="catalytic activity">
    <reaction evidence="12">
        <text>Couples ATP hydrolysis with the unwinding of duplex DNA by translocating in the 3'-5' direction.</text>
        <dbReference type="EC" id="5.6.2.4"/>
    </reaction>
</comment>
<dbReference type="InterPro" id="IPR038726">
    <property type="entry name" value="PDDEXK_AddAB-type"/>
</dbReference>
<evidence type="ECO:0000259" key="16">
    <source>
        <dbReference type="PROSITE" id="PS51198"/>
    </source>
</evidence>
<keyword evidence="6 15" id="KW-0347">Helicase</keyword>
<evidence type="ECO:0000256" key="1">
    <source>
        <dbReference type="ARBA" id="ARBA00009922"/>
    </source>
</evidence>
<dbReference type="Gene3D" id="3.40.50.300">
    <property type="entry name" value="P-loop containing nucleotide triphosphate hydrolases"/>
    <property type="match status" value="2"/>
</dbReference>
<keyword evidence="11" id="KW-0413">Isomerase</keyword>
<dbReference type="Pfam" id="PF13361">
    <property type="entry name" value="UvrD_C"/>
    <property type="match status" value="1"/>
</dbReference>
<feature type="binding site" evidence="15">
    <location>
        <begin position="27"/>
        <end position="34"/>
    </location>
    <ligand>
        <name>ATP</name>
        <dbReference type="ChEBI" id="CHEBI:30616"/>
    </ligand>
</feature>
<dbReference type="InterPro" id="IPR027417">
    <property type="entry name" value="P-loop_NTPase"/>
</dbReference>
<evidence type="ECO:0000256" key="14">
    <source>
        <dbReference type="ARBA" id="ARBA00048988"/>
    </source>
</evidence>
<comment type="caution">
    <text evidence="18">The sequence shown here is derived from an EMBL/GenBank/DDBJ whole genome shotgun (WGS) entry which is preliminary data.</text>
</comment>
<organism evidence="18 19">
    <name type="scientific">Candidatus Uhrbacteria bacterium RIFOXYB2_FULL_57_15</name>
    <dbReference type="NCBI Taxonomy" id="1802422"/>
    <lineage>
        <taxon>Bacteria</taxon>
        <taxon>Candidatus Uhriibacteriota</taxon>
    </lineage>
</organism>
<keyword evidence="5 15" id="KW-0378">Hydrolase</keyword>
<comment type="similarity">
    <text evidence="1">Belongs to the helicase family. UvrD subfamily.</text>
</comment>
<keyword evidence="9" id="KW-0238">DNA-binding</keyword>
<dbReference type="AlphaFoldDB" id="A0A1F7W5Y6"/>
<gene>
    <name evidence="18" type="ORF">A2304_03650</name>
</gene>
<evidence type="ECO:0000259" key="17">
    <source>
        <dbReference type="PROSITE" id="PS51217"/>
    </source>
</evidence>
<dbReference type="PANTHER" id="PTHR11070:SF2">
    <property type="entry name" value="ATP-DEPENDENT DNA HELICASE SRS2"/>
    <property type="match status" value="1"/>
</dbReference>